<reference evidence="1" key="1">
    <citation type="journal article" date="2014" name="Front. Microbiol.">
        <title>High frequency of phylogenetically diverse reductive dehalogenase-homologous genes in deep subseafloor sedimentary metagenomes.</title>
        <authorList>
            <person name="Kawai M."/>
            <person name="Futagami T."/>
            <person name="Toyoda A."/>
            <person name="Takaki Y."/>
            <person name="Nishi S."/>
            <person name="Hori S."/>
            <person name="Arai W."/>
            <person name="Tsubouchi T."/>
            <person name="Morono Y."/>
            <person name="Uchiyama I."/>
            <person name="Ito T."/>
            <person name="Fujiyama A."/>
            <person name="Inagaki F."/>
            <person name="Takami H."/>
        </authorList>
    </citation>
    <scope>NUCLEOTIDE SEQUENCE</scope>
    <source>
        <strain evidence="1">Expedition CK06-06</strain>
    </source>
</reference>
<comment type="caution">
    <text evidence="1">The sequence shown here is derived from an EMBL/GenBank/DDBJ whole genome shotgun (WGS) entry which is preliminary data.</text>
</comment>
<name>X1TUX4_9ZZZZ</name>
<gene>
    <name evidence="1" type="ORF">S12H4_40223</name>
</gene>
<evidence type="ECO:0000313" key="1">
    <source>
        <dbReference type="EMBL" id="GAI91360.1"/>
    </source>
</evidence>
<protein>
    <submittedName>
        <fullName evidence="1">Uncharacterized protein</fullName>
    </submittedName>
</protein>
<dbReference type="EMBL" id="BARW01024396">
    <property type="protein sequence ID" value="GAI91360.1"/>
    <property type="molecule type" value="Genomic_DNA"/>
</dbReference>
<organism evidence="1">
    <name type="scientific">marine sediment metagenome</name>
    <dbReference type="NCBI Taxonomy" id="412755"/>
    <lineage>
        <taxon>unclassified sequences</taxon>
        <taxon>metagenomes</taxon>
        <taxon>ecological metagenomes</taxon>
    </lineage>
</organism>
<proteinExistence type="predicted"/>
<sequence>MKRKFISIFVALVLALSLCLMTAGPVVAVDGKVCMVDPNYTGAQGEVINGMEWYSTLADIGAWGPGDDAIVYLAAGEHIGKTMPVGKVYDCLYLWHATNVQIIGAGADETIVWGQLSWVGTGTLVKGITFKGNLNEQDPPQDYRIYQGAF</sequence>
<accession>X1TUX4</accession>
<feature type="non-terminal residue" evidence="1">
    <location>
        <position position="150"/>
    </location>
</feature>
<dbReference type="AlphaFoldDB" id="X1TUX4"/>